<comment type="similarity">
    <text evidence="2">Belongs to the acyl-CoA dehydrogenase family.</text>
</comment>
<dbReference type="AlphaFoldDB" id="A0A1Z4ETE0"/>
<evidence type="ECO:0000256" key="2">
    <source>
        <dbReference type="ARBA" id="ARBA00009347"/>
    </source>
</evidence>
<evidence type="ECO:0000256" key="4">
    <source>
        <dbReference type="ARBA" id="ARBA00022827"/>
    </source>
</evidence>
<dbReference type="GO" id="GO:0050660">
    <property type="term" value="F:flavin adenine dinucleotide binding"/>
    <property type="evidence" value="ECO:0007669"/>
    <property type="project" value="InterPro"/>
</dbReference>
<evidence type="ECO:0000256" key="3">
    <source>
        <dbReference type="ARBA" id="ARBA00022630"/>
    </source>
</evidence>
<evidence type="ECO:0000313" key="9">
    <source>
        <dbReference type="Proteomes" id="UP000217954"/>
    </source>
</evidence>
<dbReference type="EMBL" id="AP018165">
    <property type="protein sequence ID" value="BAX96203.1"/>
    <property type="molecule type" value="Genomic_DNA"/>
</dbReference>
<dbReference type="InterPro" id="IPR013786">
    <property type="entry name" value="AcylCoA_DH/ox_N"/>
</dbReference>
<evidence type="ECO:0000256" key="1">
    <source>
        <dbReference type="ARBA" id="ARBA00001974"/>
    </source>
</evidence>
<proteinExistence type="inferred from homology"/>
<dbReference type="RefSeq" id="WP_096499285.1">
    <property type="nucleotide sequence ID" value="NZ_AP018165.1"/>
</dbReference>
<keyword evidence="9" id="KW-1185">Reference proteome</keyword>
<gene>
    <name evidence="8" type="ORF">MSTE_00868</name>
</gene>
<dbReference type="SUPFAM" id="SSF56645">
    <property type="entry name" value="Acyl-CoA dehydrogenase NM domain-like"/>
    <property type="match status" value="1"/>
</dbReference>
<dbReference type="Pfam" id="PF02771">
    <property type="entry name" value="Acyl-CoA_dh_N"/>
    <property type="match status" value="1"/>
</dbReference>
<dbReference type="SUPFAM" id="SSF47203">
    <property type="entry name" value="Acyl-CoA dehydrogenase C-terminal domain-like"/>
    <property type="match status" value="1"/>
</dbReference>
<dbReference type="KEGG" id="mste:MSTE_00868"/>
<dbReference type="InterPro" id="IPR009075">
    <property type="entry name" value="AcylCo_DH/oxidase_C"/>
</dbReference>
<dbReference type="GO" id="GO:0003995">
    <property type="term" value="F:acyl-CoA dehydrogenase activity"/>
    <property type="evidence" value="ECO:0007669"/>
    <property type="project" value="TreeGrafter"/>
</dbReference>
<dbReference type="InterPro" id="IPR036250">
    <property type="entry name" value="AcylCo_DH-like_C"/>
</dbReference>
<feature type="domain" description="Acyl-CoA dehydrogenase/oxidase C-terminal" evidence="6">
    <location>
        <begin position="194"/>
        <end position="328"/>
    </location>
</feature>
<dbReference type="InterPro" id="IPR009100">
    <property type="entry name" value="AcylCoA_DH/oxidase_NM_dom_sf"/>
</dbReference>
<dbReference type="PANTHER" id="PTHR43884">
    <property type="entry name" value="ACYL-COA DEHYDROGENASE"/>
    <property type="match status" value="1"/>
</dbReference>
<organism evidence="8 9">
    <name type="scientific">[Mycobacterium] stephanolepidis</name>
    <dbReference type="NCBI Taxonomy" id="1520670"/>
    <lineage>
        <taxon>Bacteria</taxon>
        <taxon>Bacillati</taxon>
        <taxon>Actinomycetota</taxon>
        <taxon>Actinomycetes</taxon>
        <taxon>Mycobacteriales</taxon>
        <taxon>Mycobacteriaceae</taxon>
        <taxon>Mycobacteroides</taxon>
    </lineage>
</organism>
<dbReference type="OrthoDB" id="8677713at2"/>
<dbReference type="InterPro" id="IPR037069">
    <property type="entry name" value="AcylCoA_DH/ox_N_sf"/>
</dbReference>
<evidence type="ECO:0000259" key="6">
    <source>
        <dbReference type="Pfam" id="PF00441"/>
    </source>
</evidence>
<dbReference type="Proteomes" id="UP000217954">
    <property type="component" value="Chromosome"/>
</dbReference>
<evidence type="ECO:0000259" key="7">
    <source>
        <dbReference type="Pfam" id="PF02771"/>
    </source>
</evidence>
<dbReference type="Gene3D" id="1.10.540.10">
    <property type="entry name" value="Acyl-CoA dehydrogenase/oxidase, N-terminal domain"/>
    <property type="match status" value="1"/>
</dbReference>
<accession>A0A1Z4ETE0</accession>
<reference evidence="8 9" key="2">
    <citation type="journal article" date="2017" name="Int. J. Syst. Evol. Microbiol.">
        <title>Mycobacterium stephanolepidis sp. nov., a rapidly growing species related to Mycobacterium chelonae, isolated from marine teleost fish, Stephanolepis cirrhifer.</title>
        <authorList>
            <person name="Fukano H."/>
            <person name="Wada S."/>
            <person name="Kurata O."/>
            <person name="Katayama K."/>
            <person name="Fujiwara N."/>
            <person name="Hoshino Y."/>
        </authorList>
    </citation>
    <scope>NUCLEOTIDE SEQUENCE [LARGE SCALE GENOMIC DNA]</scope>
    <source>
        <strain evidence="8 9">NJB0901</strain>
    </source>
</reference>
<comment type="cofactor">
    <cofactor evidence="1">
        <name>FAD</name>
        <dbReference type="ChEBI" id="CHEBI:57692"/>
    </cofactor>
</comment>
<evidence type="ECO:0000256" key="5">
    <source>
        <dbReference type="ARBA" id="ARBA00023002"/>
    </source>
</evidence>
<evidence type="ECO:0000313" key="8">
    <source>
        <dbReference type="EMBL" id="BAX96203.1"/>
    </source>
</evidence>
<sequence>MRFELSDDQREVKDAARSVLVALSSPETRRAAANGQPAEELWSELRDLGWPGIAIPVAYGGEGMGLVEVAAVFEELGYACAPTPMLGTVTAAMVVAHAGTAGQRERWLPGLAGGKILGAFGITDTRMPELIADADRADVIIAIDETGQKAVVVDRVHAGIRPIEVVDSLRGYAYAGPQSDEPLDGDASGAMDRALVVVAAELVGICQASLDLTVAYAKEREQFGAPIGSFQAVGHTAAEMLRHTECARSAVYYAAWAAEHNPGELPLAASMAKAAASDAGRAVTAAAVQMHGAYGFSWEAEVHWYYARAVMDAQLFGDAAFHRARIAKLVADGRNPACPNP</sequence>
<name>A0A1Z4ETE0_9MYCO</name>
<feature type="domain" description="Acyl-CoA dehydrogenase/oxidase N-terminal" evidence="7">
    <location>
        <begin position="6"/>
        <end position="115"/>
    </location>
</feature>
<protein>
    <submittedName>
        <fullName evidence="8">Acyl-CoA dehydrogenase</fullName>
    </submittedName>
</protein>
<dbReference type="PANTHER" id="PTHR43884:SF20">
    <property type="entry name" value="ACYL-COA DEHYDROGENASE FADE28"/>
    <property type="match status" value="1"/>
</dbReference>
<dbReference type="Pfam" id="PF00441">
    <property type="entry name" value="Acyl-CoA_dh_1"/>
    <property type="match status" value="1"/>
</dbReference>
<keyword evidence="4" id="KW-0274">FAD</keyword>
<reference evidence="9" key="1">
    <citation type="journal article" date="2017" name="Genome Announc.">
        <title>Complete Genome Sequence of Mycobacterium stephanolepidis.</title>
        <authorList>
            <person name="Fukano H."/>
            <person name="Yoshida M."/>
            <person name="Katayama Y."/>
            <person name="Omatsu T."/>
            <person name="Mizutani T."/>
            <person name="Kurata O."/>
            <person name="Wada S."/>
            <person name="Hoshino Y."/>
        </authorList>
    </citation>
    <scope>NUCLEOTIDE SEQUENCE [LARGE SCALE GENOMIC DNA]</scope>
    <source>
        <strain evidence="9">NJB0901</strain>
    </source>
</reference>
<keyword evidence="5" id="KW-0560">Oxidoreductase</keyword>
<keyword evidence="3" id="KW-0285">Flavoprotein</keyword>
<dbReference type="Gene3D" id="1.20.140.10">
    <property type="entry name" value="Butyryl-CoA Dehydrogenase, subunit A, domain 3"/>
    <property type="match status" value="1"/>
</dbReference>